<dbReference type="AlphaFoldDB" id="U4KVJ3"/>
<protein>
    <submittedName>
        <fullName evidence="7">Similar to Uncharacterized protein C1006.03c acc. no. Q9UTR8</fullName>
    </submittedName>
</protein>
<dbReference type="Pfam" id="PF10650">
    <property type="entry name" value="zf-C3H1"/>
    <property type="match status" value="1"/>
</dbReference>
<dbReference type="GO" id="GO:0007030">
    <property type="term" value="P:Golgi organization"/>
    <property type="evidence" value="ECO:0007669"/>
    <property type="project" value="TreeGrafter"/>
</dbReference>
<evidence type="ECO:0000256" key="4">
    <source>
        <dbReference type="SAM" id="Coils"/>
    </source>
</evidence>
<dbReference type="GO" id="GO:0031267">
    <property type="term" value="F:small GTPase binding"/>
    <property type="evidence" value="ECO:0007669"/>
    <property type="project" value="TreeGrafter"/>
</dbReference>
<evidence type="ECO:0000256" key="1">
    <source>
        <dbReference type="ARBA" id="ARBA00004555"/>
    </source>
</evidence>
<organism evidence="7 8">
    <name type="scientific">Pyronema omphalodes (strain CBS 100304)</name>
    <name type="common">Pyronema confluens</name>
    <dbReference type="NCBI Taxonomy" id="1076935"/>
    <lineage>
        <taxon>Eukaryota</taxon>
        <taxon>Fungi</taxon>
        <taxon>Dikarya</taxon>
        <taxon>Ascomycota</taxon>
        <taxon>Pezizomycotina</taxon>
        <taxon>Pezizomycetes</taxon>
        <taxon>Pezizales</taxon>
        <taxon>Pyronemataceae</taxon>
        <taxon>Pyronema</taxon>
    </lineage>
</organism>
<feature type="domain" description="Putative zinc-finger" evidence="6">
    <location>
        <begin position="1028"/>
        <end position="1049"/>
    </location>
</feature>
<feature type="compositionally biased region" description="Acidic residues" evidence="5">
    <location>
        <begin position="67"/>
        <end position="77"/>
    </location>
</feature>
<feature type="compositionally biased region" description="Acidic residues" evidence="5">
    <location>
        <begin position="769"/>
        <end position="779"/>
    </location>
</feature>
<feature type="region of interest" description="Disordered" evidence="5">
    <location>
        <begin position="345"/>
        <end position="387"/>
    </location>
</feature>
<dbReference type="PANTHER" id="PTHR18921:SF2">
    <property type="entry name" value="THYROID RECEPTOR-INTERACTING PROTEIN 11"/>
    <property type="match status" value="1"/>
</dbReference>
<feature type="compositionally biased region" description="Basic and acidic residues" evidence="5">
    <location>
        <begin position="808"/>
        <end position="819"/>
    </location>
</feature>
<evidence type="ECO:0000256" key="2">
    <source>
        <dbReference type="ARBA" id="ARBA00023034"/>
    </source>
</evidence>
<dbReference type="OrthoDB" id="1922977at2759"/>
<dbReference type="EMBL" id="HF935261">
    <property type="protein sequence ID" value="CCX05608.1"/>
    <property type="molecule type" value="Genomic_DNA"/>
</dbReference>
<feature type="region of interest" description="Disordered" evidence="5">
    <location>
        <begin position="486"/>
        <end position="532"/>
    </location>
</feature>
<reference evidence="7 8" key="1">
    <citation type="journal article" date="2013" name="PLoS Genet.">
        <title>The genome and development-dependent transcriptomes of Pyronema confluens: a window into fungal evolution.</title>
        <authorList>
            <person name="Traeger S."/>
            <person name="Altegoer F."/>
            <person name="Freitag M."/>
            <person name="Gabaldon T."/>
            <person name="Kempken F."/>
            <person name="Kumar A."/>
            <person name="Marcet-Houben M."/>
            <person name="Poggeler S."/>
            <person name="Stajich J.E."/>
            <person name="Nowrousian M."/>
        </authorList>
    </citation>
    <scope>NUCLEOTIDE SEQUENCE [LARGE SCALE GENOMIC DNA]</scope>
    <source>
        <strain evidence="8">CBS 100304</strain>
        <tissue evidence="7">Vegetative mycelium</tissue>
    </source>
</reference>
<feature type="region of interest" description="Disordered" evidence="5">
    <location>
        <begin position="739"/>
        <end position="966"/>
    </location>
</feature>
<feature type="compositionally biased region" description="Acidic residues" evidence="5">
    <location>
        <begin position="882"/>
        <end position="892"/>
    </location>
</feature>
<feature type="compositionally biased region" description="Polar residues" evidence="5">
    <location>
        <begin position="947"/>
        <end position="960"/>
    </location>
</feature>
<feature type="compositionally biased region" description="Polar residues" evidence="5">
    <location>
        <begin position="739"/>
        <end position="758"/>
    </location>
</feature>
<dbReference type="GO" id="GO:0005794">
    <property type="term" value="C:Golgi apparatus"/>
    <property type="evidence" value="ECO:0007669"/>
    <property type="project" value="UniProtKB-SubCell"/>
</dbReference>
<comment type="subcellular location">
    <subcellularLocation>
        <location evidence="1">Golgi apparatus</location>
    </subcellularLocation>
</comment>
<feature type="compositionally biased region" description="Polar residues" evidence="5">
    <location>
        <begin position="362"/>
        <end position="372"/>
    </location>
</feature>
<feature type="coiled-coil region" evidence="4">
    <location>
        <begin position="210"/>
        <end position="256"/>
    </location>
</feature>
<feature type="region of interest" description="Disordered" evidence="5">
    <location>
        <begin position="573"/>
        <end position="721"/>
    </location>
</feature>
<sequence>MSYPPTPSFGGFTFVAPKASLTAVQGGGSGTDTSRRPPYPLPHSGSVNNASSFNSSSQIDMRGTGPDGDDSLEEGELSEASYSNPQSPMEGGARSLPVHNNGSTTHNSASRLAPGYASPASSGITSAIRSETRKAILDMVQCNVSFQDIITETGVDPNTLRRLYAALNVPVLNSIVPLPTPPVQPPPMASNFGIMKLNSNEHLADKVDIAQAAESIRKQLEKEKRDKERREAEAKAAELVRQREAAKEAEEKQRRSFEIQAAREAFQKRLASLNLNKTSTPSVPPTPISSTPVHAAVTQAHPQPILPAIPGISLLQIPGLLLHRAGVTNNVPSVPGDVIMKDAPIVTPAQPVSPKSDVAMTPTESQTDSSNAARRKRPNASDLYSENNVAKRKFGAQKPHAVIIEVSDDEDDDYDPAKMPFATDYRSSDATPVGTPGINGNGSYPGIKRSGTTPMPPNGAMDAKTLAAKQSAAALEIARLKAAIQKKEQQKKNGTGSGFPTPVQTPSIGAGPTVPPPQKASPKPTAAKSSPITEAILAKEPVCIASPAQVPQASLVETVQEKRAREIAELKATLQRAENVRREKKEAAEAKRRQATEAAKRQEEEAAKKREEEVRKLEEEKRKQEQETRKQAEETMKQVEAARKQQAEAVKLQEETAKQLEREREQARERKRNQLEAIEQAREVKRQAREKLQEERERMRKQEEEFRRQEEEMLREDQEMEEMRISLAKELESFCDLTLSQPASNPTTPSVATPQIGQASEGPATVVDEPIDVEQEDAMDVANTASSASPAIATPASPPGSDICQATESHEDQTNEDVVKATSSFESISVDSESASDSGDMLMDIDDEEPEQPAVPKEVINIADNSSEQHPNVQQPPPETIEIADDLSDYEDSSSSSSSSEDESEEDSHDDSEDDQDEDDRTDISSHHHQEPELSGLARTPTVPIPKTSSRAQNKQTTMPSLIAHPPQQETAIESADKAKTIPNVFTPYVSPLAIFKSFRHHPRFLEFNPSGYRSLRYSSRLDENKMMCRWELSSGVCNDNTCRDQHFREIVMQDDEILMELAENEGTNKDEEDEYAEGLRNTIMSFKETGVIDFAQVAMGISAFRRRFFGDETRIVKLPGSGKA</sequence>
<evidence type="ECO:0000256" key="5">
    <source>
        <dbReference type="SAM" id="MobiDB-lite"/>
    </source>
</evidence>
<feature type="compositionally biased region" description="Low complexity" evidence="5">
    <location>
        <begin position="823"/>
        <end position="838"/>
    </location>
</feature>
<dbReference type="InterPro" id="IPR019607">
    <property type="entry name" value="Putative_zinc-finger_domain"/>
</dbReference>
<dbReference type="STRING" id="1076935.U4KVJ3"/>
<feature type="region of interest" description="Disordered" evidence="5">
    <location>
        <begin position="22"/>
        <end position="122"/>
    </location>
</feature>
<name>U4KVJ3_PYROM</name>
<feature type="compositionally biased region" description="Low complexity" evidence="5">
    <location>
        <begin position="785"/>
        <end position="801"/>
    </location>
</feature>
<dbReference type="GO" id="GO:0006888">
    <property type="term" value="P:endoplasmic reticulum to Golgi vesicle-mediated transport"/>
    <property type="evidence" value="ECO:0007669"/>
    <property type="project" value="TreeGrafter"/>
</dbReference>
<keyword evidence="3 4" id="KW-0175">Coiled coil</keyword>
<feature type="compositionally biased region" description="Basic and acidic residues" evidence="5">
    <location>
        <begin position="922"/>
        <end position="932"/>
    </location>
</feature>
<dbReference type="OMA" id="PHNIRYS"/>
<gene>
    <name evidence="7" type="ORF">PCON_05195</name>
</gene>
<feature type="compositionally biased region" description="Polar residues" evidence="5">
    <location>
        <begin position="98"/>
        <end position="110"/>
    </location>
</feature>
<accession>U4KVJ3</accession>
<evidence type="ECO:0000313" key="7">
    <source>
        <dbReference type="EMBL" id="CCX05608.1"/>
    </source>
</evidence>
<dbReference type="eggNOG" id="KOG4839">
    <property type="taxonomic scope" value="Eukaryota"/>
</dbReference>
<evidence type="ECO:0000256" key="3">
    <source>
        <dbReference type="ARBA" id="ARBA00023054"/>
    </source>
</evidence>
<feature type="compositionally biased region" description="Basic and acidic residues" evidence="5">
    <location>
        <begin position="578"/>
        <end position="721"/>
    </location>
</feature>
<proteinExistence type="predicted"/>
<keyword evidence="2" id="KW-0333">Golgi apparatus</keyword>
<feature type="compositionally biased region" description="Polar residues" evidence="5">
    <location>
        <begin position="863"/>
        <end position="873"/>
    </location>
</feature>
<feature type="compositionally biased region" description="Acidic residues" evidence="5">
    <location>
        <begin position="900"/>
        <end position="921"/>
    </location>
</feature>
<dbReference type="Proteomes" id="UP000018144">
    <property type="component" value="Unassembled WGS sequence"/>
</dbReference>
<dbReference type="PANTHER" id="PTHR18921">
    <property type="entry name" value="MYOSIN HEAVY CHAIN - RELATED"/>
    <property type="match status" value="1"/>
</dbReference>
<keyword evidence="8" id="KW-1185">Reference proteome</keyword>
<feature type="region of interest" description="Disordered" evidence="5">
    <location>
        <begin position="421"/>
        <end position="447"/>
    </location>
</feature>
<feature type="compositionally biased region" description="Low complexity" evidence="5">
    <location>
        <begin position="44"/>
        <end position="57"/>
    </location>
</feature>
<evidence type="ECO:0000259" key="6">
    <source>
        <dbReference type="Pfam" id="PF10650"/>
    </source>
</evidence>
<evidence type="ECO:0000313" key="8">
    <source>
        <dbReference type="Proteomes" id="UP000018144"/>
    </source>
</evidence>